<evidence type="ECO:0000313" key="3">
    <source>
        <dbReference type="EMBL" id="RQH55452.1"/>
    </source>
</evidence>
<protein>
    <recommendedName>
        <fullName evidence="5">Tc1-like transposase DDE domain-containing protein</fullName>
    </recommendedName>
</protein>
<dbReference type="AlphaFoldDB" id="A0A3N6PJE8"/>
<evidence type="ECO:0000313" key="2">
    <source>
        <dbReference type="EMBL" id="RQH53420.1"/>
    </source>
</evidence>
<dbReference type="Proteomes" id="UP000269154">
    <property type="component" value="Unassembled WGS sequence"/>
</dbReference>
<accession>A0A3N6PJE8</accession>
<reference evidence="2 4" key="1">
    <citation type="journal article" date="2018" name="ACS Chem. Biol.">
        <title>Ketoreductase domain dysfunction expands chemodiversity: malyngamide biosynthesis in the cyanobacterium Okeania hirsuta.</title>
        <authorList>
            <person name="Moss N.A."/>
            <person name="Leao T."/>
            <person name="Rankin M."/>
            <person name="McCullough T.M."/>
            <person name="Qu P."/>
            <person name="Korobeynikov A."/>
            <person name="Smith J.L."/>
            <person name="Gerwick L."/>
            <person name="Gerwick W.H."/>
        </authorList>
    </citation>
    <scope>NUCLEOTIDE SEQUENCE [LARGE SCALE GENOMIC DNA]</scope>
    <source>
        <strain evidence="2 4">PAB10Feb10-1</strain>
    </source>
</reference>
<name>A0A3N6PJE8_9CYAN</name>
<evidence type="ECO:0008006" key="5">
    <source>
        <dbReference type="Google" id="ProtNLM"/>
    </source>
</evidence>
<comment type="caution">
    <text evidence="2">The sequence shown here is derived from an EMBL/GenBank/DDBJ whole genome shotgun (WGS) entry which is preliminary data.</text>
</comment>
<gene>
    <name evidence="3" type="ORF">D5R40_01930</name>
    <name evidence="2" type="ORF">D5R40_04455</name>
    <name evidence="1" type="ORF">D5R40_14355</name>
</gene>
<sequence>MPQGLFFFQLPKYSSQMNLIEAQWHQLKTHELAGRIFEDEYDLAMAVIEGVEARAQQDQHTTERFLFNSA</sequence>
<keyword evidence="4" id="KW-1185">Reference proteome</keyword>
<proteinExistence type="predicted"/>
<organism evidence="2 4">
    <name type="scientific">Okeania hirsuta</name>
    <dbReference type="NCBI Taxonomy" id="1458930"/>
    <lineage>
        <taxon>Bacteria</taxon>
        <taxon>Bacillati</taxon>
        <taxon>Cyanobacteriota</taxon>
        <taxon>Cyanophyceae</taxon>
        <taxon>Oscillatoriophycideae</taxon>
        <taxon>Oscillatoriales</taxon>
        <taxon>Microcoleaceae</taxon>
        <taxon>Okeania</taxon>
    </lineage>
</organism>
<evidence type="ECO:0000313" key="1">
    <source>
        <dbReference type="EMBL" id="RQH42316.1"/>
    </source>
</evidence>
<dbReference type="OrthoDB" id="467670at2"/>
<dbReference type="EMBL" id="RCBY01000014">
    <property type="protein sequence ID" value="RQH53420.1"/>
    <property type="molecule type" value="Genomic_DNA"/>
</dbReference>
<evidence type="ECO:0000313" key="4">
    <source>
        <dbReference type="Proteomes" id="UP000269154"/>
    </source>
</evidence>
<dbReference type="EMBL" id="RCBY01000072">
    <property type="protein sequence ID" value="RQH42316.1"/>
    <property type="molecule type" value="Genomic_DNA"/>
</dbReference>
<dbReference type="EMBL" id="RCBY01000006">
    <property type="protein sequence ID" value="RQH55452.1"/>
    <property type="molecule type" value="Genomic_DNA"/>
</dbReference>